<feature type="compositionally biased region" description="Pro residues" evidence="1">
    <location>
        <begin position="115"/>
        <end position="124"/>
    </location>
</feature>
<feature type="compositionally biased region" description="Gly residues" evidence="1">
    <location>
        <begin position="51"/>
        <end position="61"/>
    </location>
</feature>
<sequence>MWEVDGGRRDEKGGTARSPRAAASLPGGRHRRRADGLRNSSAFSPALPFSSGGGGGGGGPDGAAHSGGSSAPGLGCCVLGGGGSGGGSDPTRAVTIVRGSWRSQAEPLSSRRRPWPPALTPPAPGALRRRLPAPAFCACAPPCQHGAPPPPPPRALPRSLTITPAGGSRAVSGTWAKDTRLPWPAQPGSGGYGDAYHGDTCTHTVTPAILTHVRSHTPQTPPASRAHTHTHLPGPRGRIGGADPQPVQPQ</sequence>
<accession>A0ABM4KI21</accession>
<dbReference type="RefSeq" id="XP_070427841.1">
    <property type="nucleotide sequence ID" value="XM_070571740.1"/>
</dbReference>
<feature type="compositionally biased region" description="Basic and acidic residues" evidence="1">
    <location>
        <begin position="1"/>
        <end position="14"/>
    </location>
</feature>
<feature type="compositionally biased region" description="Gly residues" evidence="1">
    <location>
        <begin position="78"/>
        <end position="88"/>
    </location>
</feature>
<protein>
    <submittedName>
        <fullName evidence="3">Actin nucleation-promoting factor WAS-like</fullName>
    </submittedName>
</protein>
<proteinExistence type="predicted"/>
<feature type="compositionally biased region" description="Low complexity" evidence="1">
    <location>
        <begin position="40"/>
        <end position="50"/>
    </location>
</feature>
<feature type="compositionally biased region" description="Low complexity" evidence="1">
    <location>
        <begin position="62"/>
        <end position="77"/>
    </location>
</feature>
<dbReference type="Proteomes" id="UP001652662">
    <property type="component" value="Chromosome 13"/>
</dbReference>
<feature type="region of interest" description="Disordered" evidence="1">
    <location>
        <begin position="145"/>
        <end position="191"/>
    </location>
</feature>
<evidence type="ECO:0000313" key="2">
    <source>
        <dbReference type="Proteomes" id="UP001652662"/>
    </source>
</evidence>
<dbReference type="GeneID" id="139075424"/>
<evidence type="ECO:0000313" key="3">
    <source>
        <dbReference type="RefSeq" id="XP_070427841.1"/>
    </source>
</evidence>
<name>A0ABM4KI21_EQUPR</name>
<organism evidence="2 3">
    <name type="scientific">Equus przewalskii</name>
    <name type="common">Przewalski's horse</name>
    <name type="synonym">Equus caballus przewalskii</name>
    <dbReference type="NCBI Taxonomy" id="9798"/>
    <lineage>
        <taxon>Eukaryota</taxon>
        <taxon>Metazoa</taxon>
        <taxon>Chordata</taxon>
        <taxon>Craniata</taxon>
        <taxon>Vertebrata</taxon>
        <taxon>Euteleostomi</taxon>
        <taxon>Mammalia</taxon>
        <taxon>Eutheria</taxon>
        <taxon>Laurasiatheria</taxon>
        <taxon>Perissodactyla</taxon>
        <taxon>Equidae</taxon>
        <taxon>Equus</taxon>
    </lineage>
</organism>
<reference evidence="3" key="1">
    <citation type="submission" date="2025-08" db="UniProtKB">
        <authorList>
            <consortium name="RefSeq"/>
        </authorList>
    </citation>
    <scope>IDENTIFICATION</scope>
    <source>
        <tissue evidence="3">Blood</tissue>
    </source>
</reference>
<feature type="region of interest" description="Disordered" evidence="1">
    <location>
        <begin position="1"/>
        <end position="127"/>
    </location>
</feature>
<gene>
    <name evidence="3" type="primary">LOC139075424</name>
</gene>
<feature type="region of interest" description="Disordered" evidence="1">
    <location>
        <begin position="211"/>
        <end position="250"/>
    </location>
</feature>
<keyword evidence="2" id="KW-1185">Reference proteome</keyword>
<evidence type="ECO:0000256" key="1">
    <source>
        <dbReference type="SAM" id="MobiDB-lite"/>
    </source>
</evidence>